<evidence type="ECO:0000256" key="1">
    <source>
        <dbReference type="SAM" id="MobiDB-lite"/>
    </source>
</evidence>
<dbReference type="OrthoDB" id="191609at2759"/>
<reference evidence="2" key="1">
    <citation type="journal article" date="2021" name="Sci. Rep.">
        <title>Diploid genomic architecture of Nitzschia inconspicua, an elite biomass production diatom.</title>
        <authorList>
            <person name="Oliver A."/>
            <person name="Podell S."/>
            <person name="Pinowska A."/>
            <person name="Traller J.C."/>
            <person name="Smith S.R."/>
            <person name="McClure R."/>
            <person name="Beliaev A."/>
            <person name="Bohutskyi P."/>
            <person name="Hill E.A."/>
            <person name="Rabines A."/>
            <person name="Zheng H."/>
            <person name="Allen L.Z."/>
            <person name="Kuo A."/>
            <person name="Grigoriev I.V."/>
            <person name="Allen A.E."/>
            <person name="Hazlebeck D."/>
            <person name="Allen E.E."/>
        </authorList>
    </citation>
    <scope>NUCLEOTIDE SEQUENCE</scope>
    <source>
        <strain evidence="2">Hildebrandi</strain>
    </source>
</reference>
<dbReference type="Proteomes" id="UP000693970">
    <property type="component" value="Unassembled WGS sequence"/>
</dbReference>
<gene>
    <name evidence="2" type="ORF">IV203_021087</name>
</gene>
<proteinExistence type="predicted"/>
<feature type="compositionally biased region" description="Low complexity" evidence="1">
    <location>
        <begin position="228"/>
        <end position="246"/>
    </location>
</feature>
<organism evidence="2 3">
    <name type="scientific">Nitzschia inconspicua</name>
    <dbReference type="NCBI Taxonomy" id="303405"/>
    <lineage>
        <taxon>Eukaryota</taxon>
        <taxon>Sar</taxon>
        <taxon>Stramenopiles</taxon>
        <taxon>Ochrophyta</taxon>
        <taxon>Bacillariophyta</taxon>
        <taxon>Bacillariophyceae</taxon>
        <taxon>Bacillariophycidae</taxon>
        <taxon>Bacillariales</taxon>
        <taxon>Bacillariaceae</taxon>
        <taxon>Nitzschia</taxon>
    </lineage>
</organism>
<evidence type="ECO:0000313" key="3">
    <source>
        <dbReference type="Proteomes" id="UP000693970"/>
    </source>
</evidence>
<protein>
    <submittedName>
        <fullName evidence="2">Uncharacterized protein</fullName>
    </submittedName>
</protein>
<dbReference type="EMBL" id="JAGRRH010000024">
    <property type="protein sequence ID" value="KAG7343142.1"/>
    <property type="molecule type" value="Genomic_DNA"/>
</dbReference>
<name>A0A9K3KGA2_9STRA</name>
<feature type="region of interest" description="Disordered" evidence="1">
    <location>
        <begin position="205"/>
        <end position="250"/>
    </location>
</feature>
<evidence type="ECO:0000313" key="2">
    <source>
        <dbReference type="EMBL" id="KAG7343142.1"/>
    </source>
</evidence>
<reference evidence="2" key="2">
    <citation type="submission" date="2021-04" db="EMBL/GenBank/DDBJ databases">
        <authorList>
            <person name="Podell S."/>
        </authorList>
    </citation>
    <scope>NUCLEOTIDE SEQUENCE</scope>
    <source>
        <strain evidence="2">Hildebrandi</strain>
    </source>
</reference>
<sequence>MPRFSDQWLIDRTLFDYVQGGSCACCAFNFLPNGTVGLIHSMSEFETDAADAEVSALDKLPWPPDMKDQVWIERVRLRQYCKGTMKMYKQFWNEHGEAFEVWFMRLPKESLCRYFQLPRTEILERLQQEKFHMHASFGTVLCAVTEQVAHFQLTQYPADGRGSAEIGFEEILAFDRRGGFTIRDDSTTTREKWLARHKGLGGPKLLERKEKASSRTNYDSDDSEADNDASAGTPETNEITPNETNTDVPSFRSDRRIVRWMIARCFADTLQQAFLKQLVA</sequence>
<accession>A0A9K3KGA2</accession>
<dbReference type="AlphaFoldDB" id="A0A9K3KGA2"/>
<keyword evidence="3" id="KW-1185">Reference proteome</keyword>
<comment type="caution">
    <text evidence="2">The sequence shown here is derived from an EMBL/GenBank/DDBJ whole genome shotgun (WGS) entry which is preliminary data.</text>
</comment>